<comment type="caution">
    <text evidence="9">Lacks conserved residue(s) required for the propagation of feature annotation.</text>
</comment>
<name>A0A7G9YG23_9EURY</name>
<comment type="function">
    <text evidence="9">Prenyltransferase that catalyzes the transfer of the geranylgeranyl moiety of geranylgeranyl diphosphate (GGPP) to the C3 hydroxyl of sn-glycerol-1-phosphate (G1P). This reaction is the first ether-bond-formation step in the biosynthesis of archaeal membrane lipids.</text>
</comment>
<dbReference type="InterPro" id="IPR038597">
    <property type="entry name" value="GGGP/HepGP_synthase_sf"/>
</dbReference>
<dbReference type="PANTHER" id="PTHR40029:SF2">
    <property type="entry name" value="HEPTAPRENYLGLYCERYL PHOSPHATE SYNTHASE"/>
    <property type="match status" value="1"/>
</dbReference>
<feature type="binding site" evidence="9">
    <location>
        <position position="52"/>
    </location>
    <ligand>
        <name>Mg(2+)</name>
        <dbReference type="ChEBI" id="CHEBI:18420"/>
    </ligand>
</feature>
<evidence type="ECO:0000256" key="6">
    <source>
        <dbReference type="ARBA" id="ARBA00023209"/>
    </source>
</evidence>
<dbReference type="InterPro" id="IPR008205">
    <property type="entry name" value="GGGP_HepGP_synthase"/>
</dbReference>
<protein>
    <recommendedName>
        <fullName evidence="9">Geranylgeranylglyceryl phosphate synthase</fullName>
        <shortName evidence="9">GGGP synthase</shortName>
        <shortName evidence="9">GGGPS</shortName>
        <ecNumber evidence="9">2.5.1.41</ecNumber>
    </recommendedName>
    <alternativeName>
        <fullName evidence="9">(S)-3-O-geranylgeranylglyceryl phosphate synthase</fullName>
    </alternativeName>
    <alternativeName>
        <fullName evidence="9">Phosphoglycerol geranylgeranyltransferase</fullName>
    </alternativeName>
</protein>
<feature type="binding site" evidence="9">
    <location>
        <begin position="202"/>
        <end position="203"/>
    </location>
    <ligand>
        <name>sn-glycerol 1-phosphate</name>
        <dbReference type="ChEBI" id="CHEBI:57685"/>
    </ligand>
</feature>
<dbReference type="InterPro" id="IPR010946">
    <property type="entry name" value="GGGP_synth"/>
</dbReference>
<keyword evidence="2 9" id="KW-0808">Transferase</keyword>
<evidence type="ECO:0000256" key="7">
    <source>
        <dbReference type="ARBA" id="ARBA00023264"/>
    </source>
</evidence>
<evidence type="ECO:0000256" key="3">
    <source>
        <dbReference type="ARBA" id="ARBA00022723"/>
    </source>
</evidence>
<evidence type="ECO:0000256" key="4">
    <source>
        <dbReference type="ARBA" id="ARBA00022842"/>
    </source>
</evidence>
<comment type="catalytic activity">
    <reaction evidence="8 9">
        <text>sn-glycerol 1-phosphate + (2E,6E,10E)-geranylgeranyl diphosphate = sn-3-O-(geranylgeranyl)glycerol 1-phosphate + diphosphate</text>
        <dbReference type="Rhea" id="RHEA:23404"/>
        <dbReference type="ChEBI" id="CHEBI:33019"/>
        <dbReference type="ChEBI" id="CHEBI:57677"/>
        <dbReference type="ChEBI" id="CHEBI:57685"/>
        <dbReference type="ChEBI" id="CHEBI:58756"/>
        <dbReference type="EC" id="2.5.1.41"/>
    </reaction>
</comment>
<evidence type="ECO:0000256" key="9">
    <source>
        <dbReference type="HAMAP-Rule" id="MF_00112"/>
    </source>
</evidence>
<sequence>MSTEQYLDDVIKRDGAAHLTLIDPDAGSPSAASEIAEAAAKSGSSAIMIGGSVGASGDVLDETLRAIKEATDLPTILFPASASGISRYADSIFFMSLLNSRDVGYLITNQMIGTKAVFDYGIEPIPMAYIIVEPGGTAGWVGDAKLIPREKPELAVAYSLAGKFLGMRYTYLEAGSGAADPVPPEMIRAVKRAGCETLVVGGGIRSAQSARAAAKAGADIIVTGTAVEEASEIQRTITEFVNAIKK</sequence>
<dbReference type="GO" id="GO:0047294">
    <property type="term" value="F:phosphoglycerol geranylgeranyltransferase activity"/>
    <property type="evidence" value="ECO:0007669"/>
    <property type="project" value="UniProtKB-UniRule"/>
</dbReference>
<dbReference type="AlphaFoldDB" id="A0A7G9YG23"/>
<dbReference type="EC" id="2.5.1.41" evidence="9"/>
<comment type="subcellular location">
    <subcellularLocation>
        <location evidence="9">Cytoplasm</location>
    </subcellularLocation>
</comment>
<dbReference type="GO" id="GO:0046474">
    <property type="term" value="P:glycerophospholipid biosynthetic process"/>
    <property type="evidence" value="ECO:0007669"/>
    <property type="project" value="UniProtKB-UniRule"/>
</dbReference>
<reference evidence="10" key="1">
    <citation type="submission" date="2020-06" db="EMBL/GenBank/DDBJ databases">
        <title>Unique genomic features of the anaerobic methanotrophic archaea.</title>
        <authorList>
            <person name="Chadwick G.L."/>
            <person name="Skennerton C.T."/>
            <person name="Laso-Perez R."/>
            <person name="Leu A.O."/>
            <person name="Speth D.R."/>
            <person name="Yu H."/>
            <person name="Morgan-Lang C."/>
            <person name="Hatzenpichler R."/>
            <person name="Goudeau D."/>
            <person name="Malmstrom R."/>
            <person name="Brazelton W.J."/>
            <person name="Woyke T."/>
            <person name="Hallam S.J."/>
            <person name="Tyson G.W."/>
            <person name="Wegener G."/>
            <person name="Boetius A."/>
            <person name="Orphan V."/>
        </authorList>
    </citation>
    <scope>NUCLEOTIDE SEQUENCE</scope>
</reference>
<keyword evidence="4 9" id="KW-0460">Magnesium</keyword>
<comment type="cofactor">
    <cofactor evidence="9">
        <name>Mg(2+)</name>
        <dbReference type="ChEBI" id="CHEBI:18420"/>
    </cofactor>
</comment>
<keyword evidence="1 9" id="KW-0444">Lipid biosynthesis</keyword>
<dbReference type="HAMAP" id="MF_00112">
    <property type="entry name" value="GGGP_HepGP_synthase"/>
    <property type="match status" value="1"/>
</dbReference>
<evidence type="ECO:0000256" key="1">
    <source>
        <dbReference type="ARBA" id="ARBA00022516"/>
    </source>
</evidence>
<feature type="binding site" evidence="9">
    <location>
        <begin position="224"/>
        <end position="225"/>
    </location>
    <ligand>
        <name>sn-glycerol 1-phosphate</name>
        <dbReference type="ChEBI" id="CHEBI:57685"/>
    </ligand>
</feature>
<dbReference type="SUPFAM" id="SSF51395">
    <property type="entry name" value="FMN-linked oxidoreductases"/>
    <property type="match status" value="1"/>
</dbReference>
<gene>
    <name evidence="10" type="ORF">CLAIAILK_00018</name>
</gene>
<accession>A0A7G9YG23</accession>
<dbReference type="Pfam" id="PF01884">
    <property type="entry name" value="PcrB"/>
    <property type="match status" value="1"/>
</dbReference>
<feature type="binding site" evidence="9">
    <location>
        <begin position="171"/>
        <end position="177"/>
    </location>
    <ligand>
        <name>sn-glycerol 1-phosphate</name>
        <dbReference type="ChEBI" id="CHEBI:57685"/>
    </ligand>
</feature>
<dbReference type="InterPro" id="IPR039074">
    <property type="entry name" value="GGGP/HepGP_synthase_I"/>
</dbReference>
<evidence type="ECO:0000256" key="8">
    <source>
        <dbReference type="ARBA" id="ARBA00047288"/>
    </source>
</evidence>
<comment type="similarity">
    <text evidence="9">Belongs to the GGGP/HepGP synthase family. Group II subfamily.</text>
</comment>
<dbReference type="NCBIfam" id="NF003198">
    <property type="entry name" value="PRK04169.1-2"/>
    <property type="match status" value="1"/>
</dbReference>
<keyword evidence="9" id="KW-0963">Cytoplasm</keyword>
<organism evidence="10">
    <name type="scientific">Candidatus Methanogaster sp. ANME-2c ERB4</name>
    <dbReference type="NCBI Taxonomy" id="2759911"/>
    <lineage>
        <taxon>Archaea</taxon>
        <taxon>Methanobacteriati</taxon>
        <taxon>Methanobacteriota</taxon>
        <taxon>Stenosarchaea group</taxon>
        <taxon>Methanomicrobia</taxon>
        <taxon>Methanosarcinales</taxon>
        <taxon>ANME-2 cluster</taxon>
        <taxon>Candidatus Methanogasteraceae</taxon>
        <taxon>Candidatus Methanogaster</taxon>
    </lineage>
</organism>
<dbReference type="GO" id="GO:0005737">
    <property type="term" value="C:cytoplasm"/>
    <property type="evidence" value="ECO:0007669"/>
    <property type="project" value="UniProtKB-SubCell"/>
</dbReference>
<dbReference type="GO" id="GO:0120536">
    <property type="term" value="F:heptaprenylglyceryl phosphate synthase activity"/>
    <property type="evidence" value="ECO:0007669"/>
    <property type="project" value="UniProtKB-ARBA"/>
</dbReference>
<dbReference type="EMBL" id="MT631236">
    <property type="protein sequence ID" value="QNO46957.1"/>
    <property type="molecule type" value="Genomic_DNA"/>
</dbReference>
<keyword evidence="7 9" id="KW-1208">Phospholipid metabolism</keyword>
<dbReference type="FunFam" id="3.20.20.390:FF:000001">
    <property type="entry name" value="Heptaprenylglyceryl phosphate synthase"/>
    <property type="match status" value="1"/>
</dbReference>
<evidence type="ECO:0000313" key="10">
    <source>
        <dbReference type="EMBL" id="QNO46957.1"/>
    </source>
</evidence>
<proteinExistence type="inferred from homology"/>
<dbReference type="PANTHER" id="PTHR40029">
    <property type="match status" value="1"/>
</dbReference>
<dbReference type="CDD" id="cd02812">
    <property type="entry name" value="PcrB_like"/>
    <property type="match status" value="1"/>
</dbReference>
<dbReference type="Gene3D" id="3.20.20.390">
    <property type="entry name" value="FMN-linked oxidoreductases"/>
    <property type="match status" value="1"/>
</dbReference>
<dbReference type="NCBIfam" id="TIGR01769">
    <property type="entry name" value="GGGP"/>
    <property type="match status" value="1"/>
</dbReference>
<dbReference type="UniPathway" id="UPA00940"/>
<keyword evidence="3 9" id="KW-0479">Metal-binding</keyword>
<comment type="pathway">
    <text evidence="9">Membrane lipid metabolism; glycerophospholipid metabolism.</text>
</comment>
<feature type="binding site" evidence="9">
    <location>
        <position position="23"/>
    </location>
    <ligand>
        <name>Mg(2+)</name>
        <dbReference type="ChEBI" id="CHEBI:18420"/>
    </ligand>
</feature>
<dbReference type="GO" id="GO:0000287">
    <property type="term" value="F:magnesium ion binding"/>
    <property type="evidence" value="ECO:0007669"/>
    <property type="project" value="UniProtKB-UniRule"/>
</dbReference>
<evidence type="ECO:0000256" key="2">
    <source>
        <dbReference type="ARBA" id="ARBA00022679"/>
    </source>
</evidence>
<keyword evidence="5 9" id="KW-0443">Lipid metabolism</keyword>
<keyword evidence="6 9" id="KW-0594">Phospholipid biosynthesis</keyword>
<dbReference type="NCBIfam" id="TIGR01768">
    <property type="entry name" value="GGGP-family"/>
    <property type="match status" value="1"/>
</dbReference>
<evidence type="ECO:0000256" key="5">
    <source>
        <dbReference type="ARBA" id="ARBA00023098"/>
    </source>
</evidence>